<reference evidence="6" key="1">
    <citation type="journal article" date="2012" name="PLoS ONE">
        <title>Gene sets for utilization of primary and secondary nutrition supplies in the distal gut of endangered iberian lynx.</title>
        <authorList>
            <person name="Alcaide M."/>
            <person name="Messina E."/>
            <person name="Richter M."/>
            <person name="Bargiela R."/>
            <person name="Peplies J."/>
            <person name="Huws S.A."/>
            <person name="Newbold C.J."/>
            <person name="Golyshin P.N."/>
            <person name="Simon M.A."/>
            <person name="Lopez G."/>
            <person name="Yakimov M.M."/>
            <person name="Ferrer M."/>
        </authorList>
    </citation>
    <scope>NUCLEOTIDE SEQUENCE</scope>
</reference>
<comment type="subcellular location">
    <subcellularLocation>
        <location evidence="1">Cell outer membrane</location>
    </subcellularLocation>
</comment>
<evidence type="ECO:0000256" key="1">
    <source>
        <dbReference type="ARBA" id="ARBA00004442"/>
    </source>
</evidence>
<dbReference type="GO" id="GO:0009279">
    <property type="term" value="C:cell outer membrane"/>
    <property type="evidence" value="ECO:0007669"/>
    <property type="project" value="UniProtKB-SubCell"/>
</dbReference>
<organism evidence="6">
    <name type="scientific">gut metagenome</name>
    <dbReference type="NCBI Taxonomy" id="749906"/>
    <lineage>
        <taxon>unclassified sequences</taxon>
        <taxon>metagenomes</taxon>
        <taxon>organismal metagenomes</taxon>
    </lineage>
</organism>
<keyword evidence="3" id="KW-0472">Membrane</keyword>
<comment type="caution">
    <text evidence="6">The sequence shown here is derived from an EMBL/GenBank/DDBJ whole genome shotgun (WGS) entry which is preliminary data.</text>
</comment>
<sequence length="57" mass="6637">MVYLGAPTHKIKKVNADGYVYFFDAPQGWLDHYYLFPIPLNQLALNPKLEQNPGWEN</sequence>
<protein>
    <submittedName>
        <fullName evidence="6">RagB/SusD domain-containing protein</fullName>
    </submittedName>
</protein>
<name>J9H3S4_9ZZZZ</name>
<evidence type="ECO:0000313" key="6">
    <source>
        <dbReference type="EMBL" id="EJX10633.1"/>
    </source>
</evidence>
<evidence type="ECO:0000256" key="3">
    <source>
        <dbReference type="ARBA" id="ARBA00023136"/>
    </source>
</evidence>
<proteinExistence type="predicted"/>
<accession>J9H3S4</accession>
<keyword evidence="4" id="KW-0998">Cell outer membrane</keyword>
<dbReference type="SUPFAM" id="SSF48452">
    <property type="entry name" value="TPR-like"/>
    <property type="match status" value="1"/>
</dbReference>
<gene>
    <name evidence="6" type="ORF">EVA_00785</name>
</gene>
<evidence type="ECO:0000256" key="4">
    <source>
        <dbReference type="ARBA" id="ARBA00023237"/>
    </source>
</evidence>
<feature type="domain" description="RagB/SusD" evidence="5">
    <location>
        <begin position="23"/>
        <end position="55"/>
    </location>
</feature>
<dbReference type="InterPro" id="IPR011990">
    <property type="entry name" value="TPR-like_helical_dom_sf"/>
</dbReference>
<dbReference type="AlphaFoldDB" id="J9H3S4"/>
<dbReference type="InterPro" id="IPR012944">
    <property type="entry name" value="SusD_RagB_dom"/>
</dbReference>
<dbReference type="Pfam" id="PF07980">
    <property type="entry name" value="SusD_RagB"/>
    <property type="match status" value="1"/>
</dbReference>
<dbReference type="Gene3D" id="1.25.40.390">
    <property type="match status" value="1"/>
</dbReference>
<evidence type="ECO:0000259" key="5">
    <source>
        <dbReference type="Pfam" id="PF07980"/>
    </source>
</evidence>
<evidence type="ECO:0000256" key="2">
    <source>
        <dbReference type="ARBA" id="ARBA00022729"/>
    </source>
</evidence>
<keyword evidence="2" id="KW-0732">Signal</keyword>
<dbReference type="EMBL" id="AMCI01000141">
    <property type="protein sequence ID" value="EJX10633.1"/>
    <property type="molecule type" value="Genomic_DNA"/>
</dbReference>